<evidence type="ECO:0008006" key="3">
    <source>
        <dbReference type="Google" id="ProtNLM"/>
    </source>
</evidence>
<accession>A0A198AL76</accession>
<protein>
    <recommendedName>
        <fullName evidence="3">Lipoprotein</fullName>
    </recommendedName>
</protein>
<dbReference type="AlphaFoldDB" id="A0A198AL76"/>
<dbReference type="PROSITE" id="PS51257">
    <property type="entry name" value="PROKAR_LIPOPROTEIN"/>
    <property type="match status" value="1"/>
</dbReference>
<keyword evidence="2" id="KW-1185">Reference proteome</keyword>
<dbReference type="STRING" id="1850517.A8708_17255"/>
<dbReference type="EMBL" id="LYPB01000048">
    <property type="protein sequence ID" value="OAS21668.1"/>
    <property type="molecule type" value="Genomic_DNA"/>
</dbReference>
<comment type="caution">
    <text evidence="1">The sequence shown here is derived from an EMBL/GenBank/DDBJ whole genome shotgun (WGS) entry which is preliminary data.</text>
</comment>
<evidence type="ECO:0000313" key="1">
    <source>
        <dbReference type="EMBL" id="OAS21668.1"/>
    </source>
</evidence>
<organism evidence="1 2">
    <name type="scientific">Paenibacillus oryzisoli</name>
    <dbReference type="NCBI Taxonomy" id="1850517"/>
    <lineage>
        <taxon>Bacteria</taxon>
        <taxon>Bacillati</taxon>
        <taxon>Bacillota</taxon>
        <taxon>Bacilli</taxon>
        <taxon>Bacillales</taxon>
        <taxon>Paenibacillaceae</taxon>
        <taxon>Paenibacillus</taxon>
    </lineage>
</organism>
<dbReference type="RefSeq" id="WP_068662523.1">
    <property type="nucleotide sequence ID" value="NZ_LYPB01000048.1"/>
</dbReference>
<proteinExistence type="predicted"/>
<evidence type="ECO:0000313" key="2">
    <source>
        <dbReference type="Proteomes" id="UP000078454"/>
    </source>
</evidence>
<gene>
    <name evidence="1" type="ORF">A8708_17255</name>
</gene>
<dbReference type="Proteomes" id="UP000078454">
    <property type="component" value="Unassembled WGS sequence"/>
</dbReference>
<dbReference type="OrthoDB" id="2549976at2"/>
<sequence length="283" mass="32125">MTNTRLLFILTLVILLLASCGNRGIPVIKQELLDQKMSVLMLSSSGMPASAKDVLGQTLKNWRDADSIAYDWVKDLNAVDDNVVSKLKTKTYDYIYVIGNELFPSANETMALGITTSKWTFIQSQPWAVGSAVSVNEQASLLQLDLQQMETMKNKAIQDLLLQNAVIEWVTQSDRPIPSAWAPSEEADHIVLLNNNNQWFQQLTFQVHQHRATWVIFYSPVSEEQLQKTKSLGVSVMDFSGALTADLNWTQIFENRLAMMKTHTWQKGIQNYNPQELKELKMK</sequence>
<reference evidence="1 2" key="1">
    <citation type="submission" date="2016-05" db="EMBL/GenBank/DDBJ databases">
        <title>Paenibacillus sp. 1ZS3-15 nov., isolated from the rhizosphere soil.</title>
        <authorList>
            <person name="Zhang X.X."/>
            <person name="Zhang J."/>
        </authorList>
    </citation>
    <scope>NUCLEOTIDE SEQUENCE [LARGE SCALE GENOMIC DNA]</scope>
    <source>
        <strain evidence="1 2">1ZS3-15</strain>
    </source>
</reference>
<name>A0A198AL76_9BACL</name>